<organism evidence="1 2">
    <name type="scientific">Dreissena polymorpha</name>
    <name type="common">Zebra mussel</name>
    <name type="synonym">Mytilus polymorpha</name>
    <dbReference type="NCBI Taxonomy" id="45954"/>
    <lineage>
        <taxon>Eukaryota</taxon>
        <taxon>Metazoa</taxon>
        <taxon>Spiralia</taxon>
        <taxon>Lophotrochozoa</taxon>
        <taxon>Mollusca</taxon>
        <taxon>Bivalvia</taxon>
        <taxon>Autobranchia</taxon>
        <taxon>Heteroconchia</taxon>
        <taxon>Euheterodonta</taxon>
        <taxon>Imparidentia</taxon>
        <taxon>Neoheterodontei</taxon>
        <taxon>Myida</taxon>
        <taxon>Dreissenoidea</taxon>
        <taxon>Dreissenidae</taxon>
        <taxon>Dreissena</taxon>
    </lineage>
</organism>
<protein>
    <submittedName>
        <fullName evidence="1">Uncharacterized protein</fullName>
    </submittedName>
</protein>
<reference evidence="1" key="1">
    <citation type="journal article" date="2019" name="bioRxiv">
        <title>The Genome of the Zebra Mussel, Dreissena polymorpha: A Resource for Invasive Species Research.</title>
        <authorList>
            <person name="McCartney M.A."/>
            <person name="Auch B."/>
            <person name="Kono T."/>
            <person name="Mallez S."/>
            <person name="Zhang Y."/>
            <person name="Obille A."/>
            <person name="Becker A."/>
            <person name="Abrahante J.E."/>
            <person name="Garbe J."/>
            <person name="Badalamenti J.P."/>
            <person name="Herman A."/>
            <person name="Mangelson H."/>
            <person name="Liachko I."/>
            <person name="Sullivan S."/>
            <person name="Sone E.D."/>
            <person name="Koren S."/>
            <person name="Silverstein K.A.T."/>
            <person name="Beckman K.B."/>
            <person name="Gohl D.M."/>
        </authorList>
    </citation>
    <scope>NUCLEOTIDE SEQUENCE</scope>
    <source>
        <strain evidence="1">Duluth1</strain>
        <tissue evidence="1">Whole animal</tissue>
    </source>
</reference>
<evidence type="ECO:0000313" key="1">
    <source>
        <dbReference type="EMBL" id="KAH3771158.1"/>
    </source>
</evidence>
<comment type="caution">
    <text evidence="1">The sequence shown here is derived from an EMBL/GenBank/DDBJ whole genome shotgun (WGS) entry which is preliminary data.</text>
</comment>
<dbReference type="Proteomes" id="UP000828390">
    <property type="component" value="Unassembled WGS sequence"/>
</dbReference>
<keyword evidence="2" id="KW-1185">Reference proteome</keyword>
<gene>
    <name evidence="1" type="ORF">DPMN_172460</name>
</gene>
<proteinExistence type="predicted"/>
<dbReference type="AlphaFoldDB" id="A0A9D4E132"/>
<dbReference type="EMBL" id="JAIWYP010000009">
    <property type="protein sequence ID" value="KAH3771158.1"/>
    <property type="molecule type" value="Genomic_DNA"/>
</dbReference>
<reference evidence="1" key="2">
    <citation type="submission" date="2020-11" db="EMBL/GenBank/DDBJ databases">
        <authorList>
            <person name="McCartney M.A."/>
            <person name="Auch B."/>
            <person name="Kono T."/>
            <person name="Mallez S."/>
            <person name="Becker A."/>
            <person name="Gohl D.M."/>
            <person name="Silverstein K.A.T."/>
            <person name="Koren S."/>
            <person name="Bechman K.B."/>
            <person name="Herman A."/>
            <person name="Abrahante J.E."/>
            <person name="Garbe J."/>
        </authorList>
    </citation>
    <scope>NUCLEOTIDE SEQUENCE</scope>
    <source>
        <strain evidence="1">Duluth1</strain>
        <tissue evidence="1">Whole animal</tissue>
    </source>
</reference>
<evidence type="ECO:0000313" key="2">
    <source>
        <dbReference type="Proteomes" id="UP000828390"/>
    </source>
</evidence>
<accession>A0A9D4E132</accession>
<sequence length="55" mass="6339">MQRCVRKHFPFIFSGAQDRRKVNLIAGDSNVHRIKDILPDDIAVKYLPISGENMQ</sequence>
<name>A0A9D4E132_DREPO</name>